<dbReference type="RefSeq" id="WP_093194853.1">
    <property type="nucleotide sequence ID" value="NZ_FNEV01000017.1"/>
</dbReference>
<dbReference type="SUPFAM" id="SSF55909">
    <property type="entry name" value="Pentein"/>
    <property type="match status" value="1"/>
</dbReference>
<gene>
    <name evidence="1" type="ORF">SAMN04490247_3221</name>
</gene>
<dbReference type="GO" id="GO:0016990">
    <property type="term" value="F:arginine deiminase activity"/>
    <property type="evidence" value="ECO:0007669"/>
    <property type="project" value="TreeGrafter"/>
</dbReference>
<dbReference type="GO" id="GO:0019546">
    <property type="term" value="P:L-arginine deiminase pathway"/>
    <property type="evidence" value="ECO:0007669"/>
    <property type="project" value="TreeGrafter"/>
</dbReference>
<dbReference type="OrthoDB" id="9814070at2"/>
<dbReference type="EMBL" id="FNEV01000017">
    <property type="protein sequence ID" value="SDJ78823.1"/>
    <property type="molecule type" value="Genomic_DNA"/>
</dbReference>
<reference evidence="2" key="1">
    <citation type="submission" date="2016-10" db="EMBL/GenBank/DDBJ databases">
        <authorList>
            <person name="Varghese N."/>
            <person name="Submissions S."/>
        </authorList>
    </citation>
    <scope>NUCLEOTIDE SEQUENCE [LARGE SCALE GENOMIC DNA]</scope>
    <source>
        <strain evidence="2">DSM 4771</strain>
    </source>
</reference>
<keyword evidence="1" id="KW-0378">Hydrolase</keyword>
<dbReference type="AlphaFoldDB" id="A0A1G8WLA1"/>
<dbReference type="Pfam" id="PF19420">
    <property type="entry name" value="DDAH_eukar"/>
    <property type="match status" value="1"/>
</dbReference>
<dbReference type="STRING" id="86666.SAMN04490247_3221"/>
<keyword evidence="2" id="KW-1185">Reference proteome</keyword>
<accession>A0A1G8WLA1</accession>
<sequence>MEDTIPDYNVGCTNEYGILKKAIVTPPSYMKITEAINETQKHYKDANIDREFALSQHRGFVRLLKENGVEVMELPAAPHLPEQVFTRDIAFVIGPHLVLGAMEESIRQGESAVLKQWLEFRSLPYEEPPEGSIEGGDVLVDGETIWIGRAKRTTTDAVEDLRRRFPEHRIEPLLLQEDILHLDCVFSILNEHTAIVYPPAFSEEGLRKIESRFETITVTDDERFYMGPNVLSLGNDTIVSLPLQKRLNSLLREKGFRVLEHDFSEIIKSGGSFRCCTLPLLRT</sequence>
<protein>
    <submittedName>
        <fullName evidence="1">N-Dimethylarginine dimethylaminohydrolase</fullName>
    </submittedName>
</protein>
<dbReference type="Gene3D" id="3.75.10.10">
    <property type="entry name" value="L-arginine/glycine Amidinotransferase, Chain A"/>
    <property type="match status" value="1"/>
</dbReference>
<name>A0A1G8WLA1_9BACI</name>
<proteinExistence type="predicted"/>
<dbReference type="PANTHER" id="PTHR47271">
    <property type="entry name" value="ARGININE DEIMINASE"/>
    <property type="match status" value="1"/>
</dbReference>
<dbReference type="Proteomes" id="UP000199225">
    <property type="component" value="Unassembled WGS sequence"/>
</dbReference>
<organism evidence="1 2">
    <name type="scientific">Salimicrobium halophilum</name>
    <dbReference type="NCBI Taxonomy" id="86666"/>
    <lineage>
        <taxon>Bacteria</taxon>
        <taxon>Bacillati</taxon>
        <taxon>Bacillota</taxon>
        <taxon>Bacilli</taxon>
        <taxon>Bacillales</taxon>
        <taxon>Bacillaceae</taxon>
        <taxon>Salimicrobium</taxon>
    </lineage>
</organism>
<evidence type="ECO:0000313" key="1">
    <source>
        <dbReference type="EMBL" id="SDJ78823.1"/>
    </source>
</evidence>
<evidence type="ECO:0000313" key="2">
    <source>
        <dbReference type="Proteomes" id="UP000199225"/>
    </source>
</evidence>
<dbReference type="PANTHER" id="PTHR47271:SF2">
    <property type="entry name" value="ARGININE DEIMINASE"/>
    <property type="match status" value="1"/>
</dbReference>